<dbReference type="RefSeq" id="WP_115869617.1">
    <property type="nucleotide sequence ID" value="NZ_QREG01000021.1"/>
</dbReference>
<dbReference type="InterPro" id="IPR001789">
    <property type="entry name" value="Sig_transdc_resp-reg_receiver"/>
</dbReference>
<dbReference type="GO" id="GO:0000160">
    <property type="term" value="P:phosphorelay signal transduction system"/>
    <property type="evidence" value="ECO:0007669"/>
    <property type="project" value="InterPro"/>
</dbReference>
<gene>
    <name evidence="4" type="ORF">C7460_12171</name>
</gene>
<proteinExistence type="predicted"/>
<dbReference type="OrthoDB" id="9763484at2"/>
<feature type="domain" description="Response regulatory" evidence="3">
    <location>
        <begin position="8"/>
        <end position="124"/>
    </location>
</feature>
<dbReference type="AlphaFoldDB" id="A0A3D9L056"/>
<keyword evidence="5" id="KW-1185">Reference proteome</keyword>
<dbReference type="Gene3D" id="3.40.50.2300">
    <property type="match status" value="1"/>
</dbReference>
<sequence>MPQYPEIRVLYVDDEKDNLFVFQANFQRKFNIITAESPLTALKQLDEERERPVVVISDMRMPKMNGVQFIKKAKSKYDDISFFIMTGFGFNPEIEEAMEANLIDRYFTKPFNVNEIEEVIIDAWKRQAG</sequence>
<dbReference type="PANTHER" id="PTHR44591:SF19">
    <property type="entry name" value="TWO-COMPONENT RESPONSE REGULATOR-RELATED"/>
    <property type="match status" value="1"/>
</dbReference>
<dbReference type="Proteomes" id="UP000256779">
    <property type="component" value="Unassembled WGS sequence"/>
</dbReference>
<dbReference type="EMBL" id="QREG01000021">
    <property type="protein sequence ID" value="RED94384.1"/>
    <property type="molecule type" value="Genomic_DNA"/>
</dbReference>
<keyword evidence="1 2" id="KW-0597">Phosphoprotein</keyword>
<reference evidence="4 5" key="1">
    <citation type="submission" date="2018-07" db="EMBL/GenBank/DDBJ databases">
        <title>Genomic Encyclopedia of Type Strains, Phase IV (KMG-IV): sequencing the most valuable type-strain genomes for metagenomic binning, comparative biology and taxonomic classification.</title>
        <authorList>
            <person name="Goeker M."/>
        </authorList>
    </citation>
    <scope>NUCLEOTIDE SEQUENCE [LARGE SCALE GENOMIC DNA]</scope>
    <source>
        <strain evidence="4 5">DSM 4134</strain>
    </source>
</reference>
<evidence type="ECO:0000259" key="3">
    <source>
        <dbReference type="PROSITE" id="PS50110"/>
    </source>
</evidence>
<organism evidence="4 5">
    <name type="scientific">Marinoscillum furvescens DSM 4134</name>
    <dbReference type="NCBI Taxonomy" id="1122208"/>
    <lineage>
        <taxon>Bacteria</taxon>
        <taxon>Pseudomonadati</taxon>
        <taxon>Bacteroidota</taxon>
        <taxon>Cytophagia</taxon>
        <taxon>Cytophagales</taxon>
        <taxon>Reichenbachiellaceae</taxon>
        <taxon>Marinoscillum</taxon>
    </lineage>
</organism>
<dbReference type="InterPro" id="IPR011006">
    <property type="entry name" value="CheY-like_superfamily"/>
</dbReference>
<dbReference type="PROSITE" id="PS50110">
    <property type="entry name" value="RESPONSE_REGULATORY"/>
    <property type="match status" value="1"/>
</dbReference>
<dbReference type="PANTHER" id="PTHR44591">
    <property type="entry name" value="STRESS RESPONSE REGULATOR PROTEIN 1"/>
    <property type="match status" value="1"/>
</dbReference>
<dbReference type="SMART" id="SM00448">
    <property type="entry name" value="REC"/>
    <property type="match status" value="1"/>
</dbReference>
<evidence type="ECO:0000313" key="5">
    <source>
        <dbReference type="Proteomes" id="UP000256779"/>
    </source>
</evidence>
<dbReference type="InterPro" id="IPR050595">
    <property type="entry name" value="Bact_response_regulator"/>
</dbReference>
<accession>A0A3D9L056</accession>
<feature type="modified residue" description="4-aspartylphosphate" evidence="2">
    <location>
        <position position="58"/>
    </location>
</feature>
<dbReference type="SUPFAM" id="SSF52172">
    <property type="entry name" value="CheY-like"/>
    <property type="match status" value="1"/>
</dbReference>
<evidence type="ECO:0000313" key="4">
    <source>
        <dbReference type="EMBL" id="RED94384.1"/>
    </source>
</evidence>
<evidence type="ECO:0000256" key="2">
    <source>
        <dbReference type="PROSITE-ProRule" id="PRU00169"/>
    </source>
</evidence>
<evidence type="ECO:0000256" key="1">
    <source>
        <dbReference type="ARBA" id="ARBA00022553"/>
    </source>
</evidence>
<comment type="caution">
    <text evidence="4">The sequence shown here is derived from an EMBL/GenBank/DDBJ whole genome shotgun (WGS) entry which is preliminary data.</text>
</comment>
<protein>
    <submittedName>
        <fullName evidence="4">Response regulator receiver domain-containing protein</fullName>
    </submittedName>
</protein>
<name>A0A3D9L056_MARFU</name>
<dbReference type="Pfam" id="PF00072">
    <property type="entry name" value="Response_reg"/>
    <property type="match status" value="1"/>
</dbReference>